<evidence type="ECO:0000313" key="1">
    <source>
        <dbReference type="EMBL" id="OIP83374.1"/>
    </source>
</evidence>
<dbReference type="Gene3D" id="1.10.1270.10">
    <property type="entry name" value="TrpR-like"/>
    <property type="match status" value="1"/>
</dbReference>
<dbReference type="AlphaFoldDB" id="A0A1J5HTL8"/>
<comment type="caution">
    <text evidence="1">The sequence shown here is derived from an EMBL/GenBank/DDBJ whole genome shotgun (WGS) entry which is preliminary data.</text>
</comment>
<dbReference type="GO" id="GO:0003700">
    <property type="term" value="F:DNA-binding transcription factor activity"/>
    <property type="evidence" value="ECO:0007669"/>
    <property type="project" value="InterPro"/>
</dbReference>
<proteinExistence type="predicted"/>
<dbReference type="InterPro" id="IPR000831">
    <property type="entry name" value="Trp_repress"/>
</dbReference>
<sequence>MVHLSKKTIDKNKLAKLYRILFEITSVADDENEYIEIIKDIISPSEQIMIAKRIAIIYLLIKGLEQTVIAKYLNVSRATVAKFYLLSYEKKGKIIQVIKSLLGKEKITHFLDDLFADIFIQPGIKIGHWKIHRQHQRQKEERKMLDV</sequence>
<protein>
    <submittedName>
        <fullName evidence="1">Uncharacterized protein</fullName>
    </submittedName>
</protein>
<dbReference type="Proteomes" id="UP000183758">
    <property type="component" value="Unassembled WGS sequence"/>
</dbReference>
<organism evidence="1 2">
    <name type="scientific">Candidatus Roizmanbacteria bacterium CG2_30_33_16</name>
    <dbReference type="NCBI Taxonomy" id="1805340"/>
    <lineage>
        <taxon>Bacteria</taxon>
        <taxon>Candidatus Roizmaniibacteriota</taxon>
    </lineage>
</organism>
<reference evidence="1 2" key="1">
    <citation type="journal article" date="2016" name="Environ. Microbiol.">
        <title>Genomic resolution of a cold subsurface aquifer community provides metabolic insights for novel microbes adapted to high CO concentrations.</title>
        <authorList>
            <person name="Probst A.J."/>
            <person name="Castelle C.J."/>
            <person name="Singh A."/>
            <person name="Brown C.T."/>
            <person name="Anantharaman K."/>
            <person name="Sharon I."/>
            <person name="Hug L.A."/>
            <person name="Burstein D."/>
            <person name="Emerson J.B."/>
            <person name="Thomas B.C."/>
            <person name="Banfield J.F."/>
        </authorList>
    </citation>
    <scope>NUCLEOTIDE SEQUENCE [LARGE SCALE GENOMIC DNA]</scope>
    <source>
        <strain evidence="1">CG2_30_33_16</strain>
    </source>
</reference>
<gene>
    <name evidence="1" type="ORF">AUK04_03515</name>
</gene>
<dbReference type="SUPFAM" id="SSF48295">
    <property type="entry name" value="TrpR-like"/>
    <property type="match status" value="1"/>
</dbReference>
<name>A0A1J5HTL8_9BACT</name>
<dbReference type="EMBL" id="MNZM01000088">
    <property type="protein sequence ID" value="OIP83374.1"/>
    <property type="molecule type" value="Genomic_DNA"/>
</dbReference>
<accession>A0A1J5HTL8</accession>
<dbReference type="InterPro" id="IPR038116">
    <property type="entry name" value="TrpR-like_sf"/>
</dbReference>
<evidence type="ECO:0000313" key="2">
    <source>
        <dbReference type="Proteomes" id="UP000183758"/>
    </source>
</evidence>
<dbReference type="GO" id="GO:0043565">
    <property type="term" value="F:sequence-specific DNA binding"/>
    <property type="evidence" value="ECO:0007669"/>
    <property type="project" value="InterPro"/>
</dbReference>
<dbReference type="InterPro" id="IPR010921">
    <property type="entry name" value="Trp_repressor/repl_initiator"/>
</dbReference>
<dbReference type="Pfam" id="PF01371">
    <property type="entry name" value="Trp_repressor"/>
    <property type="match status" value="1"/>
</dbReference>